<dbReference type="RefSeq" id="XP_052114179.1">
    <property type="nucleotide sequence ID" value="XM_052258219.1"/>
</dbReference>
<dbReference type="PANTHER" id="PTHR23335">
    <property type="entry name" value="CALMODULIN-BINDING TRANSCRIPTION ACTIVATOR CAMTA"/>
    <property type="match status" value="1"/>
</dbReference>
<dbReference type="GO" id="GO:0003712">
    <property type="term" value="F:transcription coregulator activity"/>
    <property type="evidence" value="ECO:0007669"/>
    <property type="project" value="TreeGrafter"/>
</dbReference>
<gene>
    <name evidence="2" type="primary">LOC107491032</name>
</gene>
<dbReference type="GO" id="GO:0006357">
    <property type="term" value="P:regulation of transcription by RNA polymerase II"/>
    <property type="evidence" value="ECO:0007669"/>
    <property type="project" value="TreeGrafter"/>
</dbReference>
<dbReference type="AlphaFoldDB" id="A0A9C6TTD4"/>
<protein>
    <submittedName>
        <fullName evidence="2">Calmodulin-binding transcription activator 4 isoform X1</fullName>
    </submittedName>
</protein>
<accession>A0A9C6TTD4</accession>
<dbReference type="GO" id="GO:0003690">
    <property type="term" value="F:double-stranded DNA binding"/>
    <property type="evidence" value="ECO:0007669"/>
    <property type="project" value="TreeGrafter"/>
</dbReference>
<dbReference type="PANTHER" id="PTHR23335:SF0">
    <property type="entry name" value="CALMODULIN-BINDING TRANSCRIPTION ACTIVATOR 2-LIKE ISOFORM X1"/>
    <property type="match status" value="1"/>
</dbReference>
<proteinExistence type="predicted"/>
<evidence type="ECO:0000313" key="2">
    <source>
        <dbReference type="RefSeq" id="XP_052114179.1"/>
    </source>
</evidence>
<name>A0A9C6TTD4_ARADU</name>
<dbReference type="KEGG" id="adu:107491032"/>
<reference evidence="2" key="2">
    <citation type="submission" date="2025-08" db="UniProtKB">
        <authorList>
            <consortium name="RefSeq"/>
        </authorList>
    </citation>
    <scope>IDENTIFICATION</scope>
    <source>
        <tissue evidence="2">Whole plant</tissue>
    </source>
</reference>
<reference evidence="1" key="1">
    <citation type="journal article" date="2016" name="Nat. Genet.">
        <title>The genome sequences of Arachis duranensis and Arachis ipaensis, the diploid ancestors of cultivated peanut.</title>
        <authorList>
            <person name="Bertioli D.J."/>
            <person name="Cannon S.B."/>
            <person name="Froenicke L."/>
            <person name="Huang G."/>
            <person name="Farmer A.D."/>
            <person name="Cannon E.K."/>
            <person name="Liu X."/>
            <person name="Gao D."/>
            <person name="Clevenger J."/>
            <person name="Dash S."/>
            <person name="Ren L."/>
            <person name="Moretzsohn M.C."/>
            <person name="Shirasawa K."/>
            <person name="Huang W."/>
            <person name="Vidigal B."/>
            <person name="Abernathy B."/>
            <person name="Chu Y."/>
            <person name="Niederhuth C.E."/>
            <person name="Umale P."/>
            <person name="Araujo A.C."/>
            <person name="Kozik A."/>
            <person name="Kim K.D."/>
            <person name="Burow M.D."/>
            <person name="Varshney R.K."/>
            <person name="Wang X."/>
            <person name="Zhang X."/>
            <person name="Barkley N."/>
            <person name="Guimaraes P.M."/>
            <person name="Isobe S."/>
            <person name="Guo B."/>
            <person name="Liao B."/>
            <person name="Stalker H.T."/>
            <person name="Schmitz R.J."/>
            <person name="Scheffler B.E."/>
            <person name="Leal-Bertioli S.C."/>
            <person name="Xun X."/>
            <person name="Jackson S.A."/>
            <person name="Michelmore R."/>
            <person name="Ozias-Akins P."/>
        </authorList>
    </citation>
    <scope>NUCLEOTIDE SEQUENCE [LARGE SCALE GENOMIC DNA]</scope>
    <source>
        <strain evidence="1">cv. V14167</strain>
    </source>
</reference>
<dbReference type="Proteomes" id="UP000515211">
    <property type="component" value="Chromosome 1"/>
</dbReference>
<dbReference type="GO" id="GO:0005634">
    <property type="term" value="C:nucleus"/>
    <property type="evidence" value="ECO:0007669"/>
    <property type="project" value="TreeGrafter"/>
</dbReference>
<evidence type="ECO:0000313" key="1">
    <source>
        <dbReference type="Proteomes" id="UP000515211"/>
    </source>
</evidence>
<dbReference type="GeneID" id="107491032"/>
<sequence>MAFFCCREETVIALVKLGAVPGLVDDPKSAFPRGKTTADLASSRGYKGVAGYMAEADLVNQLSRLTVNENEKDNIATNLATDNAFEFADTDSSKMTMDEQCYLRESLAAFQKLAYAAASI</sequence>
<dbReference type="SMR" id="A0A9C6TTD4"/>
<organism evidence="1 2">
    <name type="scientific">Arachis duranensis</name>
    <name type="common">Wild peanut</name>
    <dbReference type="NCBI Taxonomy" id="130453"/>
    <lineage>
        <taxon>Eukaryota</taxon>
        <taxon>Viridiplantae</taxon>
        <taxon>Streptophyta</taxon>
        <taxon>Embryophyta</taxon>
        <taxon>Tracheophyta</taxon>
        <taxon>Spermatophyta</taxon>
        <taxon>Magnoliopsida</taxon>
        <taxon>eudicotyledons</taxon>
        <taxon>Gunneridae</taxon>
        <taxon>Pentapetalae</taxon>
        <taxon>rosids</taxon>
        <taxon>fabids</taxon>
        <taxon>Fabales</taxon>
        <taxon>Fabaceae</taxon>
        <taxon>Papilionoideae</taxon>
        <taxon>50 kb inversion clade</taxon>
        <taxon>dalbergioids sensu lato</taxon>
        <taxon>Dalbergieae</taxon>
        <taxon>Pterocarpus clade</taxon>
        <taxon>Arachis</taxon>
    </lineage>
</organism>
<keyword evidence="1" id="KW-1185">Reference proteome</keyword>